<keyword evidence="1" id="KW-0732">Signal</keyword>
<dbReference type="Gene3D" id="3.10.350.10">
    <property type="entry name" value="LysM domain"/>
    <property type="match status" value="1"/>
</dbReference>
<comment type="caution">
    <text evidence="3">The sequence shown here is derived from an EMBL/GenBank/DDBJ whole genome shotgun (WGS) entry which is preliminary data.</text>
</comment>
<name>A0A369CG44_9GAMM</name>
<dbReference type="InterPro" id="IPR052196">
    <property type="entry name" value="Bact_Kbp"/>
</dbReference>
<evidence type="ECO:0000256" key="1">
    <source>
        <dbReference type="SAM" id="SignalP"/>
    </source>
</evidence>
<dbReference type="InterPro" id="IPR018392">
    <property type="entry name" value="LysM"/>
</dbReference>
<dbReference type="OrthoDB" id="9765158at2"/>
<dbReference type="PANTHER" id="PTHR34700">
    <property type="entry name" value="POTASSIUM BINDING PROTEIN KBP"/>
    <property type="match status" value="1"/>
</dbReference>
<dbReference type="PROSITE" id="PS51782">
    <property type="entry name" value="LYSM"/>
    <property type="match status" value="1"/>
</dbReference>
<dbReference type="RefSeq" id="WP_114277797.1">
    <property type="nucleotide sequence ID" value="NZ_QPJY01000001.1"/>
</dbReference>
<gene>
    <name evidence="3" type="ORF">DFQ59_101197</name>
</gene>
<dbReference type="CDD" id="cd00118">
    <property type="entry name" value="LysM"/>
    <property type="match status" value="1"/>
</dbReference>
<feature type="chain" id="PRO_5016868053" evidence="1">
    <location>
        <begin position="19"/>
        <end position="339"/>
    </location>
</feature>
<organism evidence="3 4">
    <name type="scientific">Thioalbus denitrificans</name>
    <dbReference type="NCBI Taxonomy" id="547122"/>
    <lineage>
        <taxon>Bacteria</taxon>
        <taxon>Pseudomonadati</taxon>
        <taxon>Pseudomonadota</taxon>
        <taxon>Gammaproteobacteria</taxon>
        <taxon>Chromatiales</taxon>
        <taxon>Ectothiorhodospiraceae</taxon>
        <taxon>Thioalbus</taxon>
    </lineage>
</organism>
<dbReference type="SUPFAM" id="SSF54106">
    <property type="entry name" value="LysM domain"/>
    <property type="match status" value="1"/>
</dbReference>
<dbReference type="PANTHER" id="PTHR34700:SF4">
    <property type="entry name" value="PHAGE-LIKE ELEMENT PBSX PROTEIN XKDP"/>
    <property type="match status" value="1"/>
</dbReference>
<dbReference type="Pfam" id="PF01476">
    <property type="entry name" value="LysM"/>
    <property type="match status" value="1"/>
</dbReference>
<feature type="signal peptide" evidence="1">
    <location>
        <begin position="1"/>
        <end position="18"/>
    </location>
</feature>
<dbReference type="AlphaFoldDB" id="A0A369CG44"/>
<dbReference type="Proteomes" id="UP000252707">
    <property type="component" value="Unassembled WGS sequence"/>
</dbReference>
<accession>A0A369CG44</accession>
<feature type="domain" description="LysM" evidence="2">
    <location>
        <begin position="29"/>
        <end position="77"/>
    </location>
</feature>
<dbReference type="InterPro" id="IPR036779">
    <property type="entry name" value="LysM_dom_sf"/>
</dbReference>
<protein>
    <submittedName>
        <fullName evidence="3">LysM domain-containing protein</fullName>
    </submittedName>
</protein>
<evidence type="ECO:0000313" key="4">
    <source>
        <dbReference type="Proteomes" id="UP000252707"/>
    </source>
</evidence>
<evidence type="ECO:0000313" key="3">
    <source>
        <dbReference type="EMBL" id="RCX32899.1"/>
    </source>
</evidence>
<keyword evidence="4" id="KW-1185">Reference proteome</keyword>
<sequence length="339" mass="37670">MKRLIGLVLALCVGLAVAATPELRPDHPDRYVVVKGDTLWDISGKFLRYPWFWPEIWQVNPQIANPHLIYPGDVLTLVYVDGKPRLMLQRGGTVKLSPRIRTSPLEDAIPTIPMETIRPFLVGAQVVSQEEIDAAPYIVASVGEHIIAGAGDRVYVRKVEDDAQTRFNVFRPGGPYIDPQTQEVLGYEAIHVGQADLQRTGDPATLMLATTTREAIDGDRLLPIPEEPVRPYFMPRAPEQEVEGQIISVYDGVTQIGQYHTVVINRGIRDGLEPGHVLAVYQAGNVIEDPVTPDPRDTVQLPDERAGVAMVYRTFDRVSLALIMRATQAIHVLDKVRNP</sequence>
<evidence type="ECO:0000259" key="2">
    <source>
        <dbReference type="PROSITE" id="PS51782"/>
    </source>
</evidence>
<reference evidence="3 4" key="1">
    <citation type="submission" date="2018-07" db="EMBL/GenBank/DDBJ databases">
        <title>Genomic Encyclopedia of Type Strains, Phase IV (KMG-IV): sequencing the most valuable type-strain genomes for metagenomic binning, comparative biology and taxonomic classification.</title>
        <authorList>
            <person name="Goeker M."/>
        </authorList>
    </citation>
    <scope>NUCLEOTIDE SEQUENCE [LARGE SCALE GENOMIC DNA]</scope>
    <source>
        <strain evidence="3 4">DSM 26407</strain>
    </source>
</reference>
<proteinExistence type="predicted"/>
<dbReference type="EMBL" id="QPJY01000001">
    <property type="protein sequence ID" value="RCX32899.1"/>
    <property type="molecule type" value="Genomic_DNA"/>
</dbReference>
<dbReference type="SMART" id="SM00257">
    <property type="entry name" value="LysM"/>
    <property type="match status" value="1"/>
</dbReference>